<comment type="caution">
    <text evidence="1">The sequence shown here is derived from an EMBL/GenBank/DDBJ whole genome shotgun (WGS) entry which is preliminary data.</text>
</comment>
<dbReference type="Proteomes" id="UP000324222">
    <property type="component" value="Unassembled WGS sequence"/>
</dbReference>
<dbReference type="AlphaFoldDB" id="A0A5B7K3Q1"/>
<gene>
    <name evidence="1" type="ORF">E2C01_095248</name>
</gene>
<accession>A0A5B7K3Q1</accession>
<protein>
    <submittedName>
        <fullName evidence="1">Uncharacterized protein</fullName>
    </submittedName>
</protein>
<sequence>MLAQSAAELEGEWNLRWDLQSCVLFVKSSAKFLWQSHWDNVHLHTIKPILGEWASSNRLARREVVVLACLRMNCTLPTHILSYTAKTFPPQCSTCNVTLSLSCTSCFIVCVIVRKGGPWRHIAVVVASR</sequence>
<organism evidence="1 2">
    <name type="scientific">Portunus trituberculatus</name>
    <name type="common">Swimming crab</name>
    <name type="synonym">Neptunus trituberculatus</name>
    <dbReference type="NCBI Taxonomy" id="210409"/>
    <lineage>
        <taxon>Eukaryota</taxon>
        <taxon>Metazoa</taxon>
        <taxon>Ecdysozoa</taxon>
        <taxon>Arthropoda</taxon>
        <taxon>Crustacea</taxon>
        <taxon>Multicrustacea</taxon>
        <taxon>Malacostraca</taxon>
        <taxon>Eumalacostraca</taxon>
        <taxon>Eucarida</taxon>
        <taxon>Decapoda</taxon>
        <taxon>Pleocyemata</taxon>
        <taxon>Brachyura</taxon>
        <taxon>Eubrachyura</taxon>
        <taxon>Portunoidea</taxon>
        <taxon>Portunidae</taxon>
        <taxon>Portuninae</taxon>
        <taxon>Portunus</taxon>
    </lineage>
</organism>
<proteinExistence type="predicted"/>
<dbReference type="EMBL" id="VSRR010120012">
    <property type="protein sequence ID" value="MPC99808.1"/>
    <property type="molecule type" value="Genomic_DNA"/>
</dbReference>
<name>A0A5B7K3Q1_PORTR</name>
<keyword evidence="2" id="KW-1185">Reference proteome</keyword>
<evidence type="ECO:0000313" key="1">
    <source>
        <dbReference type="EMBL" id="MPC99808.1"/>
    </source>
</evidence>
<reference evidence="1 2" key="1">
    <citation type="submission" date="2019-05" db="EMBL/GenBank/DDBJ databases">
        <title>Another draft genome of Portunus trituberculatus and its Hox gene families provides insights of decapod evolution.</title>
        <authorList>
            <person name="Jeong J.-H."/>
            <person name="Song I."/>
            <person name="Kim S."/>
            <person name="Choi T."/>
            <person name="Kim D."/>
            <person name="Ryu S."/>
            <person name="Kim W."/>
        </authorList>
    </citation>
    <scope>NUCLEOTIDE SEQUENCE [LARGE SCALE GENOMIC DNA]</scope>
    <source>
        <tissue evidence="1">Muscle</tissue>
    </source>
</reference>
<evidence type="ECO:0000313" key="2">
    <source>
        <dbReference type="Proteomes" id="UP000324222"/>
    </source>
</evidence>